<keyword evidence="4 8" id="KW-0560">Oxidoreductase</keyword>
<dbReference type="InterPro" id="IPR001128">
    <property type="entry name" value="Cyt_P450"/>
</dbReference>
<evidence type="ECO:0000256" key="7">
    <source>
        <dbReference type="PIRSR" id="PIRSR602401-1"/>
    </source>
</evidence>
<keyword evidence="3 7" id="KW-0479">Metal-binding</keyword>
<organism evidence="9 10">
    <name type="scientific">Paludisphaera borealis</name>
    <dbReference type="NCBI Taxonomy" id="1387353"/>
    <lineage>
        <taxon>Bacteria</taxon>
        <taxon>Pseudomonadati</taxon>
        <taxon>Planctomycetota</taxon>
        <taxon>Planctomycetia</taxon>
        <taxon>Isosphaerales</taxon>
        <taxon>Isosphaeraceae</taxon>
        <taxon>Paludisphaera</taxon>
    </lineage>
</organism>
<dbReference type="InterPro" id="IPR050196">
    <property type="entry name" value="Cytochrome_P450_Monoox"/>
</dbReference>
<gene>
    <name evidence="9" type="primary">ptlI</name>
    <name evidence="9" type="ORF">BSF38_00285</name>
</gene>
<dbReference type="GO" id="GO:0004497">
    <property type="term" value="F:monooxygenase activity"/>
    <property type="evidence" value="ECO:0007669"/>
    <property type="project" value="UniProtKB-KW"/>
</dbReference>
<keyword evidence="6 8" id="KW-0503">Monooxygenase</keyword>
<evidence type="ECO:0000256" key="2">
    <source>
        <dbReference type="ARBA" id="ARBA00022617"/>
    </source>
</evidence>
<name>A0A1U7CIZ8_9BACT</name>
<keyword evidence="2 7" id="KW-0349">Heme</keyword>
<dbReference type="InterPro" id="IPR002401">
    <property type="entry name" value="Cyt_P450_E_grp-I"/>
</dbReference>
<dbReference type="EMBL" id="CP019082">
    <property type="protein sequence ID" value="APW58877.1"/>
    <property type="molecule type" value="Genomic_DNA"/>
</dbReference>
<dbReference type="InterPro" id="IPR036396">
    <property type="entry name" value="Cyt_P450_sf"/>
</dbReference>
<keyword evidence="5 7" id="KW-0408">Iron</keyword>
<dbReference type="GO" id="GO:0016705">
    <property type="term" value="F:oxidoreductase activity, acting on paired donors, with incorporation or reduction of molecular oxygen"/>
    <property type="evidence" value="ECO:0007669"/>
    <property type="project" value="InterPro"/>
</dbReference>
<proteinExistence type="inferred from homology"/>
<reference evidence="10" key="1">
    <citation type="submission" date="2016-12" db="EMBL/GenBank/DDBJ databases">
        <title>Comparative genomics of four Isosphaeraceae planctomycetes: a common pool of plasmids and glycoside hydrolase genes.</title>
        <authorList>
            <person name="Ivanova A."/>
        </authorList>
    </citation>
    <scope>NUCLEOTIDE SEQUENCE [LARGE SCALE GENOMIC DNA]</scope>
    <source>
        <strain evidence="10">PX4</strain>
    </source>
</reference>
<dbReference type="EC" id="1.14.13.133" evidence="9"/>
<dbReference type="InterPro" id="IPR017972">
    <property type="entry name" value="Cyt_P450_CS"/>
</dbReference>
<evidence type="ECO:0000313" key="10">
    <source>
        <dbReference type="Proteomes" id="UP000186309"/>
    </source>
</evidence>
<dbReference type="AlphaFoldDB" id="A0A1U7CIZ8"/>
<dbReference type="Gene3D" id="1.10.630.10">
    <property type="entry name" value="Cytochrome P450"/>
    <property type="match status" value="1"/>
</dbReference>
<keyword evidence="10" id="KW-1185">Reference proteome</keyword>
<accession>A0A1U7CIZ8</accession>
<dbReference type="GO" id="GO:0020037">
    <property type="term" value="F:heme binding"/>
    <property type="evidence" value="ECO:0007669"/>
    <property type="project" value="InterPro"/>
</dbReference>
<dbReference type="PRINTS" id="PR00385">
    <property type="entry name" value="P450"/>
</dbReference>
<dbReference type="PANTHER" id="PTHR24291">
    <property type="entry name" value="CYTOCHROME P450 FAMILY 4"/>
    <property type="match status" value="1"/>
</dbReference>
<evidence type="ECO:0000256" key="5">
    <source>
        <dbReference type="ARBA" id="ARBA00023004"/>
    </source>
</evidence>
<dbReference type="Pfam" id="PF00067">
    <property type="entry name" value="p450"/>
    <property type="match status" value="1"/>
</dbReference>
<dbReference type="STRING" id="1387353.BSF38_00285"/>
<evidence type="ECO:0000256" key="6">
    <source>
        <dbReference type="ARBA" id="ARBA00023033"/>
    </source>
</evidence>
<dbReference type="SUPFAM" id="SSF48264">
    <property type="entry name" value="Cytochrome P450"/>
    <property type="match status" value="1"/>
</dbReference>
<dbReference type="CDD" id="cd20620">
    <property type="entry name" value="CYP132-like"/>
    <property type="match status" value="1"/>
</dbReference>
<evidence type="ECO:0000256" key="1">
    <source>
        <dbReference type="ARBA" id="ARBA00010617"/>
    </source>
</evidence>
<feature type="binding site" description="axial binding residue" evidence="7">
    <location>
        <position position="397"/>
    </location>
    <ligand>
        <name>heme</name>
        <dbReference type="ChEBI" id="CHEBI:30413"/>
    </ligand>
    <ligandPart>
        <name>Fe</name>
        <dbReference type="ChEBI" id="CHEBI:18248"/>
    </ligandPart>
</feature>
<evidence type="ECO:0000256" key="3">
    <source>
        <dbReference type="ARBA" id="ARBA00022723"/>
    </source>
</evidence>
<protein>
    <submittedName>
        <fullName evidence="9">Pentalenene oxygenase</fullName>
        <ecNumber evidence="9">1.14.13.133</ecNumber>
    </submittedName>
</protein>
<evidence type="ECO:0000313" key="9">
    <source>
        <dbReference type="EMBL" id="APW58877.1"/>
    </source>
</evidence>
<evidence type="ECO:0000256" key="4">
    <source>
        <dbReference type="ARBA" id="ARBA00023002"/>
    </source>
</evidence>
<dbReference type="OrthoDB" id="9789468at2"/>
<dbReference type="GO" id="GO:0005506">
    <property type="term" value="F:iron ion binding"/>
    <property type="evidence" value="ECO:0007669"/>
    <property type="project" value="InterPro"/>
</dbReference>
<sequence>MAGVSERPKSPPGPKPHWLSGNLREFARDRLGALTRWQREYGDVVSARFGSRAILVVYHPDLIEQVLVEQNRKFIKHYRLRGATRTLGNGLLTSSGDFWRGQRKLAQPAFHRDRIASYADVIVDHAERMLQSWSPGQTRDLHVDLMRVTLEVVAKTLFDAEVGSDSADASAAMEMLMNNFLARTSALIPIPEWIPTPLNRKLEQAARRLDRIILGLIAERRKTGEDRGDLLSMLLHAQDEESGRGMSDAQLRDEVMTLFMAGHESSANTLSWVFYHLANHSEVEAKLHAELESVLDGRLPTFADLPRLPYTGMVVSETLRLYPTVWMIGREAIEPTEIGGYAIPVGTTVFMPQWAVHRDPRWFDNPETFRPERWSEENRASMHRYAYFPFGGGPRICIGNSFALMEATLLLASIAGRYRLELAPDADVALLPTITLRPAHGLKVVVREAWTSQAVL</sequence>
<dbReference type="PANTHER" id="PTHR24291:SF50">
    <property type="entry name" value="BIFUNCTIONAL ALBAFLAVENONE MONOOXYGENASE_TERPENE SYNTHASE"/>
    <property type="match status" value="1"/>
</dbReference>
<evidence type="ECO:0000256" key="8">
    <source>
        <dbReference type="RuleBase" id="RU000461"/>
    </source>
</evidence>
<dbReference type="RefSeq" id="WP_076350519.1">
    <property type="nucleotide sequence ID" value="NZ_CP019082.1"/>
</dbReference>
<comment type="cofactor">
    <cofactor evidence="7">
        <name>heme</name>
        <dbReference type="ChEBI" id="CHEBI:30413"/>
    </cofactor>
</comment>
<dbReference type="PRINTS" id="PR00463">
    <property type="entry name" value="EP450I"/>
</dbReference>
<dbReference type="KEGG" id="pbor:BSF38_00285"/>
<comment type="similarity">
    <text evidence="1 8">Belongs to the cytochrome P450 family.</text>
</comment>
<dbReference type="PROSITE" id="PS00086">
    <property type="entry name" value="CYTOCHROME_P450"/>
    <property type="match status" value="1"/>
</dbReference>
<dbReference type="Proteomes" id="UP000186309">
    <property type="component" value="Chromosome"/>
</dbReference>